<reference evidence="10" key="1">
    <citation type="journal article" date="2015" name="Genome Announc.">
        <title>Draft Genome Sequence of Tolypothrix boutellei Strain VB521301.</title>
        <authorList>
            <person name="Chandrababunaidu M.M."/>
            <person name="Singh D."/>
            <person name="Sen D."/>
            <person name="Bhan S."/>
            <person name="Das S."/>
            <person name="Gupta A."/>
            <person name="Adhikary S.P."/>
            <person name="Tripathy S."/>
        </authorList>
    </citation>
    <scope>NUCLEOTIDE SEQUENCE</scope>
    <source>
        <strain evidence="10">VB521301</strain>
    </source>
</reference>
<dbReference type="NCBIfam" id="NF004041">
    <property type="entry name" value="PRK05541.1"/>
    <property type="match status" value="1"/>
</dbReference>
<evidence type="ECO:0000256" key="4">
    <source>
        <dbReference type="ARBA" id="ARBA00022741"/>
    </source>
</evidence>
<evidence type="ECO:0000256" key="2">
    <source>
        <dbReference type="ARBA" id="ARBA00012121"/>
    </source>
</evidence>
<dbReference type="PANTHER" id="PTHR42700">
    <property type="entry name" value="SULFATE ADENYLYLTRANSFERASE"/>
    <property type="match status" value="1"/>
</dbReference>
<dbReference type="EMBL" id="JHEG04000001">
    <property type="protein sequence ID" value="KAF3884888.1"/>
    <property type="molecule type" value="Genomic_DNA"/>
</dbReference>
<evidence type="ECO:0000313" key="11">
    <source>
        <dbReference type="Proteomes" id="UP000029738"/>
    </source>
</evidence>
<dbReference type="EC" id="2.7.1.25" evidence="2 6"/>
<evidence type="ECO:0000256" key="6">
    <source>
        <dbReference type="HAMAP-Rule" id="MF_00065"/>
    </source>
</evidence>
<dbReference type="EMBL" id="JHEG02000058">
    <property type="protein sequence ID" value="KIE09347.1"/>
    <property type="molecule type" value="Genomic_DNA"/>
</dbReference>
<evidence type="ECO:0000259" key="8">
    <source>
        <dbReference type="Pfam" id="PF01583"/>
    </source>
</evidence>
<comment type="similarity">
    <text evidence="6 7">Belongs to the APS kinase family.</text>
</comment>
<comment type="catalytic activity">
    <reaction evidence="1 6 7">
        <text>adenosine 5'-phosphosulfate + ATP = 3'-phosphoadenylyl sulfate + ADP + H(+)</text>
        <dbReference type="Rhea" id="RHEA:24152"/>
        <dbReference type="ChEBI" id="CHEBI:15378"/>
        <dbReference type="ChEBI" id="CHEBI:30616"/>
        <dbReference type="ChEBI" id="CHEBI:58243"/>
        <dbReference type="ChEBI" id="CHEBI:58339"/>
        <dbReference type="ChEBI" id="CHEBI:456216"/>
        <dbReference type="EC" id="2.7.1.25"/>
    </reaction>
</comment>
<dbReference type="GO" id="GO:0010134">
    <property type="term" value="P:sulfate assimilation via adenylyl sulfate reduction"/>
    <property type="evidence" value="ECO:0007669"/>
    <property type="project" value="TreeGrafter"/>
</dbReference>
<dbReference type="HAMAP" id="MF_00065">
    <property type="entry name" value="Adenylyl_sulf_kinase"/>
    <property type="match status" value="1"/>
</dbReference>
<evidence type="ECO:0000256" key="3">
    <source>
        <dbReference type="ARBA" id="ARBA00022679"/>
    </source>
</evidence>
<dbReference type="Proteomes" id="UP000029738">
    <property type="component" value="Unassembled WGS sequence"/>
</dbReference>
<dbReference type="Gene3D" id="3.40.50.300">
    <property type="entry name" value="P-loop containing nucleotide triphosphate hydrolases"/>
    <property type="match status" value="1"/>
</dbReference>
<protein>
    <recommendedName>
        <fullName evidence="2 6">Adenylyl-sulfate kinase</fullName>
        <ecNumber evidence="2 6">2.7.1.25</ecNumber>
    </recommendedName>
    <alternativeName>
        <fullName evidence="6">APS kinase</fullName>
    </alternativeName>
    <alternativeName>
        <fullName evidence="6">ATP adenosine-5'-phosphosulfate 3'-phosphotransferase</fullName>
    </alternativeName>
    <alternativeName>
        <fullName evidence="6">Adenosine-5'-phosphosulfate kinase</fullName>
    </alternativeName>
</protein>
<dbReference type="GO" id="GO:0005737">
    <property type="term" value="C:cytoplasm"/>
    <property type="evidence" value="ECO:0007669"/>
    <property type="project" value="TreeGrafter"/>
</dbReference>
<dbReference type="InterPro" id="IPR027417">
    <property type="entry name" value="P-loop_NTPase"/>
</dbReference>
<dbReference type="RefSeq" id="WP_038077888.1">
    <property type="nucleotide sequence ID" value="NZ_JHEG04000001.1"/>
</dbReference>
<dbReference type="GO" id="GO:0004781">
    <property type="term" value="F:sulfate adenylyltransferase (ATP) activity"/>
    <property type="evidence" value="ECO:0007669"/>
    <property type="project" value="TreeGrafter"/>
</dbReference>
<name>A0A0C1N3Z8_9CYAN</name>
<dbReference type="SUPFAM" id="SSF52540">
    <property type="entry name" value="P-loop containing nucleoside triphosphate hydrolases"/>
    <property type="match status" value="1"/>
</dbReference>
<keyword evidence="11" id="KW-1185">Reference proteome</keyword>
<dbReference type="GO" id="GO:0004020">
    <property type="term" value="F:adenylylsulfate kinase activity"/>
    <property type="evidence" value="ECO:0007669"/>
    <property type="project" value="UniProtKB-UniRule"/>
</dbReference>
<dbReference type="GO" id="GO:0005524">
    <property type="term" value="F:ATP binding"/>
    <property type="evidence" value="ECO:0007669"/>
    <property type="project" value="UniProtKB-UniRule"/>
</dbReference>
<dbReference type="InterPro" id="IPR050512">
    <property type="entry name" value="Sulf_AdTrans/APS_kinase"/>
</dbReference>
<gene>
    <name evidence="6 9" type="primary">cysC</name>
    <name evidence="10" type="ORF">DA73_0233875</name>
    <name evidence="9" type="ORF">DA73_0400005020</name>
</gene>
<feature type="active site" description="Phosphoserine intermediate" evidence="6">
    <location>
        <position position="88"/>
    </location>
</feature>
<evidence type="ECO:0000313" key="10">
    <source>
        <dbReference type="EMBL" id="KIE09347.1"/>
    </source>
</evidence>
<dbReference type="UniPathway" id="UPA00140">
    <property type="reaction ID" value="UER00205"/>
</dbReference>
<sequence length="177" mass="19937">MQQKQQGFTIWLTGLSGAGKTTIGQAVARELQFQGYRVTALDGDVMRQTLYRDLGFSRSDRQENIRRIGSLARTLTSQGEVVVVSTISPYRVQRDAMRHSIKDFIEVYVNAPLAVCEQRDVKGLYKKVRSGEITNFTGIDEPYEVPLHPEVECQTDCETLDKSVTKVLAKVKELGYC</sequence>
<dbReference type="NCBIfam" id="TIGR00455">
    <property type="entry name" value="apsK"/>
    <property type="match status" value="1"/>
</dbReference>
<keyword evidence="6 7" id="KW-0418">Kinase</keyword>
<evidence type="ECO:0000256" key="1">
    <source>
        <dbReference type="ARBA" id="ARBA00001823"/>
    </source>
</evidence>
<comment type="caution">
    <text evidence="10">The sequence shown here is derived from an EMBL/GenBank/DDBJ whole genome shotgun (WGS) entry which is preliminary data.</text>
</comment>
<dbReference type="GO" id="GO:0070814">
    <property type="term" value="P:hydrogen sulfide biosynthetic process"/>
    <property type="evidence" value="ECO:0007669"/>
    <property type="project" value="UniProtKB-UniRule"/>
</dbReference>
<organism evidence="10">
    <name type="scientific">Tolypothrix bouteillei VB521301</name>
    <dbReference type="NCBI Taxonomy" id="1479485"/>
    <lineage>
        <taxon>Bacteria</taxon>
        <taxon>Bacillati</taxon>
        <taxon>Cyanobacteriota</taxon>
        <taxon>Cyanophyceae</taxon>
        <taxon>Nostocales</taxon>
        <taxon>Tolypothrichaceae</taxon>
        <taxon>Tolypothrix</taxon>
    </lineage>
</organism>
<keyword evidence="3 6" id="KW-0808">Transferase</keyword>
<dbReference type="STRING" id="1479485.DA73_0233875"/>
<evidence type="ECO:0000256" key="7">
    <source>
        <dbReference type="RuleBase" id="RU004347"/>
    </source>
</evidence>
<dbReference type="CDD" id="cd02027">
    <property type="entry name" value="APSK"/>
    <property type="match status" value="1"/>
</dbReference>
<feature type="domain" description="APS kinase" evidence="8">
    <location>
        <begin position="6"/>
        <end position="153"/>
    </location>
</feature>
<keyword evidence="6" id="KW-0597">Phosphoprotein</keyword>
<dbReference type="InterPro" id="IPR059117">
    <property type="entry name" value="APS_kinase_dom"/>
</dbReference>
<accession>A0A0C1N3Z8</accession>
<dbReference type="PANTHER" id="PTHR42700:SF1">
    <property type="entry name" value="SULFATE ADENYLYLTRANSFERASE"/>
    <property type="match status" value="1"/>
</dbReference>
<dbReference type="NCBIfam" id="NF003013">
    <property type="entry name" value="PRK03846.1"/>
    <property type="match status" value="1"/>
</dbReference>
<feature type="binding site" evidence="6">
    <location>
        <begin position="14"/>
        <end position="21"/>
    </location>
    <ligand>
        <name>ATP</name>
        <dbReference type="ChEBI" id="CHEBI:30616"/>
    </ligand>
</feature>
<dbReference type="OrthoDB" id="9804504at2"/>
<proteinExistence type="inferred from homology"/>
<keyword evidence="4 6" id="KW-0547">Nucleotide-binding</keyword>
<comment type="function">
    <text evidence="6 7">Catalyzes the synthesis of activated sulfate.</text>
</comment>
<keyword evidence="5 6" id="KW-0067">ATP-binding</keyword>
<evidence type="ECO:0000256" key="5">
    <source>
        <dbReference type="ARBA" id="ARBA00022840"/>
    </source>
</evidence>
<dbReference type="Pfam" id="PF01583">
    <property type="entry name" value="APS_kinase"/>
    <property type="match status" value="1"/>
</dbReference>
<dbReference type="InterPro" id="IPR002891">
    <property type="entry name" value="APS"/>
</dbReference>
<reference evidence="9" key="2">
    <citation type="submission" date="2019-11" db="EMBL/GenBank/DDBJ databases">
        <title>Improved Assembly of Tolypothrix boutellei genome.</title>
        <authorList>
            <person name="Sarangi A.N."/>
            <person name="Mukherjee M."/>
            <person name="Ghosh S."/>
            <person name="Singh D."/>
            <person name="Das A."/>
            <person name="Kant S."/>
            <person name="Prusty A."/>
            <person name="Tripathy S."/>
        </authorList>
    </citation>
    <scope>NUCLEOTIDE SEQUENCE</scope>
    <source>
        <strain evidence="9">VB521301</strain>
    </source>
</reference>
<evidence type="ECO:0000313" key="9">
    <source>
        <dbReference type="EMBL" id="KAF3884888.1"/>
    </source>
</evidence>
<dbReference type="NCBIfam" id="NF002059">
    <property type="entry name" value="PRK00889.1"/>
    <property type="match status" value="1"/>
</dbReference>
<comment type="pathway">
    <text evidence="6 7">Sulfur metabolism; hydrogen sulfide biosynthesis; sulfite from sulfate: step 2/3.</text>
</comment>
<dbReference type="AlphaFoldDB" id="A0A0C1N3Z8"/>
<dbReference type="GO" id="GO:0019379">
    <property type="term" value="P:sulfate assimilation, phosphoadenylyl sulfate reduction by phosphoadenylyl-sulfate reductase (thioredoxin)"/>
    <property type="evidence" value="ECO:0007669"/>
    <property type="project" value="TreeGrafter"/>
</dbReference>